<protein>
    <submittedName>
        <fullName evidence="4">Axoneme-associated protein mst101(2)</fullName>
    </submittedName>
</protein>
<keyword evidence="1" id="KW-0175">Coiled coil</keyword>
<organism evidence="3 4">
    <name type="scientific">Frankliniella occidentalis</name>
    <name type="common">Western flower thrips</name>
    <name type="synonym">Euthrips occidentalis</name>
    <dbReference type="NCBI Taxonomy" id="133901"/>
    <lineage>
        <taxon>Eukaryota</taxon>
        <taxon>Metazoa</taxon>
        <taxon>Ecdysozoa</taxon>
        <taxon>Arthropoda</taxon>
        <taxon>Hexapoda</taxon>
        <taxon>Insecta</taxon>
        <taxon>Pterygota</taxon>
        <taxon>Neoptera</taxon>
        <taxon>Paraneoptera</taxon>
        <taxon>Thysanoptera</taxon>
        <taxon>Terebrantia</taxon>
        <taxon>Thripoidea</taxon>
        <taxon>Thripidae</taxon>
        <taxon>Frankliniella</taxon>
    </lineage>
</organism>
<evidence type="ECO:0000256" key="2">
    <source>
        <dbReference type="SAM" id="MobiDB-lite"/>
    </source>
</evidence>
<proteinExistence type="predicted"/>
<dbReference type="InterPro" id="IPR052270">
    <property type="entry name" value="CACF_protein"/>
</dbReference>
<name>A0A6J1SJN6_FRAOC</name>
<evidence type="ECO:0000313" key="4">
    <source>
        <dbReference type="RefSeq" id="XP_026280958.1"/>
    </source>
</evidence>
<dbReference type="GeneID" id="113208246"/>
<dbReference type="KEGG" id="foc:113208246"/>
<dbReference type="PANTHER" id="PTHR22028">
    <property type="entry name" value="SFI1 SPINDLE BODY DOMAIN-CONTAINING PROTEIN-RELATED"/>
    <property type="match status" value="1"/>
</dbReference>
<feature type="coiled-coil region" evidence="1">
    <location>
        <begin position="571"/>
        <end position="651"/>
    </location>
</feature>
<feature type="compositionally biased region" description="Polar residues" evidence="2">
    <location>
        <begin position="191"/>
        <end position="202"/>
    </location>
</feature>
<gene>
    <name evidence="4" type="primary">LOC113208246</name>
</gene>
<feature type="coiled-coil region" evidence="1">
    <location>
        <begin position="93"/>
        <end position="141"/>
    </location>
</feature>
<keyword evidence="3" id="KW-1185">Reference proteome</keyword>
<sequence length="831" mass="97457">MGSKGAERGRWAWEKREHSQTAECSGSASNWSSALVEDILETNIIGHRNMVVLKELDYPGTLDPGLLSDLRHDKNIRSSVYPSKLQQPHSAIMLEAKRNLKREEKVTKNLSLQNKMVDEEVDRFQSHIKSLRKMNQRLERIAFPISTKKRLGKLHPGPNTTYHHKDYSPLKVDLTEDKLSIDQGKSKKRNPNSNAINATDNYGQRDFRAFQSKPKLSISGNKMEEHEIVQHPVYSLPCRISNEHQNTVFERIHEKYIESERKRVMEEGTVLIRHSSPINDCEQNGHSHSITSTTQKSMNSQDSGLVQIGDWVEDIGLSDVSEAAPNILKTEVSINEWNTSSKSREIVNAAKLTNSEIEKPLCNTLPPATGPKKGDHNKLESMSKMYAKWMTKVCAPHSTKFEDTGCKTKPDKTKEGDLKRTNVNTITREEKIMQVLQALQKHKDTKPEIASMRECTSSSRFSKSVNDVREDKLEPSDHKFRRAISGSYEQRLKAHKELITHQKAKLDEQKRQIDDLKLSQLRMESEKSQIQTHRALNEVMQNCNVKVKAQAKSLKSSLSLVDLSPGNDFVLRMEQRALEQKQKKLLAQERRKQFEEERKKRIKELEEKRRQEEEETLRRKQEEALDMRRKEREMREEARKEREKYIALERKADHFFRTRRLRHGLFAFKKLLLLRKKQEEIADEFYERYLMQNSLKVWRKVVEMKLAAKLDYADNFFSVNLLQRCFNALKLEMQESTRYMQVAVDMHDFRLQEHYFNLWLKITHNQQEVDAEKTAKANSHFHSVLLRKCLLQWRKYPKVAQLEREKERRKMVWRNKVQQLLPDFRPMLSLD</sequence>
<dbReference type="RefSeq" id="XP_026280958.1">
    <property type="nucleotide sequence ID" value="XM_026425173.2"/>
</dbReference>
<dbReference type="OrthoDB" id="6256972at2759"/>
<dbReference type="PANTHER" id="PTHR22028:SF5">
    <property type="entry name" value="COILED-COIL DOMAIN-CONTAINING PROTEIN 191"/>
    <property type="match status" value="1"/>
</dbReference>
<feature type="region of interest" description="Disordered" evidence="2">
    <location>
        <begin position="182"/>
        <end position="204"/>
    </location>
</feature>
<evidence type="ECO:0000313" key="3">
    <source>
        <dbReference type="Proteomes" id="UP000504606"/>
    </source>
</evidence>
<feature type="coiled-coil region" evidence="1">
    <location>
        <begin position="492"/>
        <end position="526"/>
    </location>
</feature>
<reference evidence="4" key="1">
    <citation type="submission" date="2025-08" db="UniProtKB">
        <authorList>
            <consortium name="RefSeq"/>
        </authorList>
    </citation>
    <scope>IDENTIFICATION</scope>
    <source>
        <tissue evidence="4">Whole organism</tissue>
    </source>
</reference>
<dbReference type="AlphaFoldDB" id="A0A6J1SJN6"/>
<accession>A0A6J1SJN6</accession>
<evidence type="ECO:0000256" key="1">
    <source>
        <dbReference type="SAM" id="Coils"/>
    </source>
</evidence>
<dbReference type="Proteomes" id="UP000504606">
    <property type="component" value="Unplaced"/>
</dbReference>
<feature type="region of interest" description="Disordered" evidence="2">
    <location>
        <begin position="277"/>
        <end position="300"/>
    </location>
</feature>